<dbReference type="Gene3D" id="3.60.10.10">
    <property type="entry name" value="Endonuclease/exonuclease/phosphatase"/>
    <property type="match status" value="1"/>
</dbReference>
<feature type="domain" description="Fibronectin type-III" evidence="4">
    <location>
        <begin position="861"/>
        <end position="960"/>
    </location>
</feature>
<evidence type="ECO:0000313" key="5">
    <source>
        <dbReference type="EMBL" id="GAA2775174.1"/>
    </source>
</evidence>
<gene>
    <name evidence="5" type="ORF">GCM10010521_62100</name>
</gene>
<dbReference type="InterPro" id="IPR036691">
    <property type="entry name" value="Endo/exonu/phosph_ase_sf"/>
</dbReference>
<dbReference type="EMBL" id="BAAAVM010000119">
    <property type="protein sequence ID" value="GAA2775174.1"/>
    <property type="molecule type" value="Genomic_DNA"/>
</dbReference>
<dbReference type="InterPro" id="IPR013783">
    <property type="entry name" value="Ig-like_fold"/>
</dbReference>
<dbReference type="Pfam" id="PF00657">
    <property type="entry name" value="Lipase_GDSL"/>
    <property type="match status" value="1"/>
</dbReference>
<dbReference type="PROSITE" id="PS50853">
    <property type="entry name" value="FN3"/>
    <property type="match status" value="1"/>
</dbReference>
<dbReference type="SUPFAM" id="SSF56219">
    <property type="entry name" value="DNase I-like"/>
    <property type="match status" value="1"/>
</dbReference>
<accession>A0ABN3V2E6</accession>
<dbReference type="PANTHER" id="PTHR30383:SF5">
    <property type="entry name" value="SGNH HYDROLASE-TYPE ESTERASE DOMAIN-CONTAINING PROTEIN"/>
    <property type="match status" value="1"/>
</dbReference>
<keyword evidence="2" id="KW-0119">Carbohydrate metabolism</keyword>
<feature type="region of interest" description="Disordered" evidence="3">
    <location>
        <begin position="1053"/>
        <end position="1076"/>
    </location>
</feature>
<keyword evidence="1" id="KW-0378">Hydrolase</keyword>
<evidence type="ECO:0000256" key="1">
    <source>
        <dbReference type="ARBA" id="ARBA00023295"/>
    </source>
</evidence>
<evidence type="ECO:0000256" key="3">
    <source>
        <dbReference type="SAM" id="MobiDB-lite"/>
    </source>
</evidence>
<dbReference type="Gene3D" id="3.40.50.1110">
    <property type="entry name" value="SGNH hydrolase"/>
    <property type="match status" value="2"/>
</dbReference>
<dbReference type="CDD" id="cd01833">
    <property type="entry name" value="XynB_like"/>
    <property type="match status" value="2"/>
</dbReference>
<keyword evidence="2" id="KW-0624">Polysaccharide degradation</keyword>
<dbReference type="InterPro" id="IPR013830">
    <property type="entry name" value="SGNH_hydro"/>
</dbReference>
<evidence type="ECO:0000313" key="6">
    <source>
        <dbReference type="Proteomes" id="UP001500893"/>
    </source>
</evidence>
<keyword evidence="6" id="KW-1185">Reference proteome</keyword>
<dbReference type="InterPro" id="IPR036514">
    <property type="entry name" value="SGNH_hydro_sf"/>
</dbReference>
<organism evidence="5 6">
    <name type="scientific">Streptomyces rameus</name>
    <dbReference type="NCBI Taxonomy" id="68261"/>
    <lineage>
        <taxon>Bacteria</taxon>
        <taxon>Bacillati</taxon>
        <taxon>Actinomycetota</taxon>
        <taxon>Actinomycetes</taxon>
        <taxon>Kitasatosporales</taxon>
        <taxon>Streptomycetaceae</taxon>
        <taxon>Streptomyces</taxon>
    </lineage>
</organism>
<evidence type="ECO:0000259" key="4">
    <source>
        <dbReference type="PROSITE" id="PS50853"/>
    </source>
</evidence>
<dbReference type="Gene3D" id="2.60.40.10">
    <property type="entry name" value="Immunoglobulins"/>
    <property type="match status" value="3"/>
</dbReference>
<dbReference type="PRINTS" id="PR01388">
    <property type="entry name" value="CDTOXINB"/>
</dbReference>
<dbReference type="InterPro" id="IPR051532">
    <property type="entry name" value="Ester_Hydrolysis_Enzymes"/>
</dbReference>
<dbReference type="SUPFAM" id="SSF49265">
    <property type="entry name" value="Fibronectin type III"/>
    <property type="match status" value="2"/>
</dbReference>
<dbReference type="CDD" id="cd00063">
    <property type="entry name" value="FN3"/>
    <property type="match status" value="3"/>
</dbReference>
<feature type="region of interest" description="Disordered" evidence="3">
    <location>
        <begin position="552"/>
        <end position="590"/>
    </location>
</feature>
<name>A0ABN3V2E6_9ACTN</name>
<dbReference type="SUPFAM" id="SSF52266">
    <property type="entry name" value="SGNH hydrolase"/>
    <property type="match status" value="2"/>
</dbReference>
<dbReference type="PANTHER" id="PTHR30383">
    <property type="entry name" value="THIOESTERASE 1/PROTEASE 1/LYSOPHOSPHOLIPASE L1"/>
    <property type="match status" value="1"/>
</dbReference>
<comment type="caution">
    <text evidence="5">The sequence shown here is derived from an EMBL/GenBank/DDBJ whole genome shotgun (WGS) entry which is preliminary data.</text>
</comment>
<evidence type="ECO:0000256" key="2">
    <source>
        <dbReference type="ARBA" id="ARBA00023326"/>
    </source>
</evidence>
<dbReference type="SMART" id="SM00060">
    <property type="entry name" value="FN3"/>
    <property type="match status" value="3"/>
</dbReference>
<dbReference type="Pfam" id="PF00041">
    <property type="entry name" value="fn3"/>
    <property type="match status" value="1"/>
</dbReference>
<keyword evidence="1" id="KW-0326">Glycosidase</keyword>
<dbReference type="InterPro" id="IPR003539">
    <property type="entry name" value="CD_toxinB"/>
</dbReference>
<feature type="compositionally biased region" description="Pro residues" evidence="3">
    <location>
        <begin position="562"/>
        <end position="580"/>
    </location>
</feature>
<sequence>MVNALKEHLTGALARLRLVTRPRAALVTLSILGTALVVAPGPSPAAAAPLRQTSIITNNIQGEDDATASKWSSQVQGYARSAEIVLIQEAGPQGPSHATQQPDVTTADGDTVRHSTWQPFSSRLQPSPYHVFFIQTDDNGGRGQGGRVNLATITHDQPDEVRVVTNPIQRGRAALGVRFGDDWYFNVHGLSGGGGDSNTLLTAIRDSVRSWGAQYRWTAGGDFNIDPRTLQRRGTFPIGARVYNSGLPTHQSGNELDYFVSSDGNAGDATASRMNGGSSDHYPVWWNGMRAAAEPPELKVMPLGDSTIGTAEKIGYGATLAGSLYALISLVSQKRDVPVDFVGSGSTGQKGDPAYEGAPGEQISAIAKRSTTALPKYRPNIVTLQAGTYDMRDGKQDGAAQRLNDLVDQIEKDNPGTVVALATLGPATDPAVQARITAYNAEIRKMAGAWQSAGRHVVLADTDAMTTEDLSGDGLTPNDSGNMKIAEAFEDAIRWALVMDWVAEPRAGDGKVPLKVMVVGDSMSQGYEGDWTWRYRLWEWFKKEHIDVDFVGPYQGTRPQESPKPPPVPPLQGEAPPPAQGAPVTSGAYAPGVAKDFDSHHFSVWGRQAAQDKTLIAEQVAKYQPDLLLVGLGFNDMGWFVSGPEGTLDSMRTLVDQARAAKPDLNFALANVPQRTSIGGRDDLPVNTTKYNSMLANAIPSWNNDKSRVALVDWAGNYSCDTHDCPAGYDGLHPNALGEYQIAQAFVRTLHNSYGLGSQLIDIPTHIPNRPTLAPDTIWIDSGPSGITLNWEPVFGAHGYTVRHRIKGSGTWNETPVKAARFDTTWTLDGWEWEYQVRTDNGEDGQSEWSHTLGGVAHPETAAAPKGIVTRATATGVDVSWDAATGPYTDTIDRYEIITWDRDTPGAFLNSTAVRGNSAHIDGLREGHHYLVAVATWNAAGGGMPGVARSVTVGAGTPPAPTGLKVTSTDATTVQLSWNGSVWAAGYRVWIRDVNDDSGSKHDGSGFKADEYITNETSRGIAYLVPGVWNYEFCVTAINGEAESGKSNCVIAPKPSATAQTPAPTDPKKGAPPSALIQAPRALVGAAG</sequence>
<dbReference type="InterPro" id="IPR003961">
    <property type="entry name" value="FN3_dom"/>
</dbReference>
<dbReference type="Proteomes" id="UP001500893">
    <property type="component" value="Unassembled WGS sequence"/>
</dbReference>
<reference evidence="5 6" key="1">
    <citation type="journal article" date="2019" name="Int. J. Syst. Evol. Microbiol.">
        <title>The Global Catalogue of Microorganisms (GCM) 10K type strain sequencing project: providing services to taxonomists for standard genome sequencing and annotation.</title>
        <authorList>
            <consortium name="The Broad Institute Genomics Platform"/>
            <consortium name="The Broad Institute Genome Sequencing Center for Infectious Disease"/>
            <person name="Wu L."/>
            <person name="Ma J."/>
        </authorList>
    </citation>
    <scope>NUCLEOTIDE SEQUENCE [LARGE SCALE GENOMIC DNA]</scope>
    <source>
        <strain evidence="5 6">JCM 11574</strain>
    </source>
</reference>
<dbReference type="InterPro" id="IPR001087">
    <property type="entry name" value="GDSL"/>
</dbReference>
<proteinExistence type="predicted"/>
<dbReference type="InterPro" id="IPR036116">
    <property type="entry name" value="FN3_sf"/>
</dbReference>
<dbReference type="Pfam" id="PF13472">
    <property type="entry name" value="Lipase_GDSL_2"/>
    <property type="match status" value="1"/>
</dbReference>
<protein>
    <recommendedName>
        <fullName evidence="4">Fibronectin type-III domain-containing protein</fullName>
    </recommendedName>
</protein>